<dbReference type="CDD" id="cd00495">
    <property type="entry name" value="Ribosomal_L25_TL5_CTC"/>
    <property type="match status" value="1"/>
</dbReference>
<evidence type="ECO:0000259" key="7">
    <source>
        <dbReference type="Pfam" id="PF14693"/>
    </source>
</evidence>
<evidence type="ECO:0000256" key="1">
    <source>
        <dbReference type="ARBA" id="ARBA00022730"/>
    </source>
</evidence>
<comment type="subunit">
    <text evidence="5">Part of the 50S ribosomal subunit; part of the 5S rRNA/L5/L18/L25 subcomplex. Contacts the 5S rRNA. Binds to the 5S rRNA independently of L5 and L18.</text>
</comment>
<evidence type="ECO:0000256" key="3">
    <source>
        <dbReference type="ARBA" id="ARBA00022980"/>
    </source>
</evidence>
<feature type="domain" description="Large ribosomal subunit protein bL25 beta" evidence="7">
    <location>
        <begin position="100"/>
        <end position="181"/>
    </location>
</feature>
<dbReference type="GO" id="GO:0006412">
    <property type="term" value="P:translation"/>
    <property type="evidence" value="ECO:0007669"/>
    <property type="project" value="UniProtKB-UniRule"/>
</dbReference>
<comment type="caution">
    <text evidence="8">The sequence shown here is derived from an EMBL/GenBank/DDBJ whole genome shotgun (WGS) entry which is preliminary data.</text>
</comment>
<dbReference type="InterPro" id="IPR020057">
    <property type="entry name" value="Ribosomal_bL25_b-dom"/>
</dbReference>
<dbReference type="GO" id="GO:0008097">
    <property type="term" value="F:5S rRNA binding"/>
    <property type="evidence" value="ECO:0007669"/>
    <property type="project" value="InterPro"/>
</dbReference>
<keyword evidence="4 5" id="KW-0687">Ribonucleoprotein</keyword>
<protein>
    <recommendedName>
        <fullName evidence="5">Large ribosomal subunit protein bL25</fullName>
    </recommendedName>
    <alternativeName>
        <fullName evidence="5">General stress protein CTC</fullName>
    </alternativeName>
</protein>
<dbReference type="SUPFAM" id="SSF50715">
    <property type="entry name" value="Ribosomal protein L25-like"/>
    <property type="match status" value="1"/>
</dbReference>
<dbReference type="InterPro" id="IPR020056">
    <property type="entry name" value="Rbsml_bL25/Gln-tRNA_synth_N"/>
</dbReference>
<evidence type="ECO:0000256" key="2">
    <source>
        <dbReference type="ARBA" id="ARBA00022884"/>
    </source>
</evidence>
<evidence type="ECO:0000313" key="8">
    <source>
        <dbReference type="EMBL" id="KOO48228.1"/>
    </source>
</evidence>
<dbReference type="InterPro" id="IPR011035">
    <property type="entry name" value="Ribosomal_bL25/Gln-tRNA_synth"/>
</dbReference>
<dbReference type="RefSeq" id="WP_053418376.1">
    <property type="nucleotide sequence ID" value="NZ_LILB01000007.1"/>
</dbReference>
<dbReference type="GeneID" id="301137910"/>
<evidence type="ECO:0000256" key="5">
    <source>
        <dbReference type="HAMAP-Rule" id="MF_01334"/>
    </source>
</evidence>
<dbReference type="NCBIfam" id="NF004133">
    <property type="entry name" value="PRK05618.2-4"/>
    <property type="match status" value="1"/>
</dbReference>
<evidence type="ECO:0000313" key="9">
    <source>
        <dbReference type="Proteomes" id="UP000036867"/>
    </source>
</evidence>
<comment type="similarity">
    <text evidence="5">Belongs to the bacterial ribosomal protein bL25 family. CTC subfamily.</text>
</comment>
<keyword evidence="2 5" id="KW-0694">RNA-binding</keyword>
<dbReference type="PANTHER" id="PTHR33284">
    <property type="entry name" value="RIBOSOMAL PROTEIN L25/GLN-TRNA SYNTHETASE, ANTI-CODON-BINDING DOMAIN-CONTAINING PROTEIN"/>
    <property type="match status" value="1"/>
</dbReference>
<name>A0A0M0LC16_9BACL</name>
<dbReference type="InterPro" id="IPR020930">
    <property type="entry name" value="Ribosomal_uL5_bac-type"/>
</dbReference>
<dbReference type="EMBL" id="LILB01000007">
    <property type="protein sequence ID" value="KOO48228.1"/>
    <property type="molecule type" value="Genomic_DNA"/>
</dbReference>
<keyword evidence="9" id="KW-1185">Reference proteome</keyword>
<dbReference type="Pfam" id="PF14693">
    <property type="entry name" value="Ribosomal_TL5_C"/>
    <property type="match status" value="1"/>
</dbReference>
<dbReference type="STRING" id="263475.AMD00_17600"/>
<dbReference type="InterPro" id="IPR029751">
    <property type="entry name" value="Ribosomal_L25_dom"/>
</dbReference>
<sequence>MSTVVHAKKRKVENHSALTELRQRGFVPAVVYGYKTEATPITINAREYEKALRLDGKNSIVTLEIDGKKLNAVLNEAQKCALKGTLVHLDFLAVNMSDALEVSVPVNLIGDSVGVKEGGILQQPNREVTVKVKPSDIPESIEVDISTLEIGDTLAVGDIRSTSTFEILDTDDFLLVTVSVPTVEVESTEVDEKATSEEIIGAR</sequence>
<keyword evidence="1 5" id="KW-0699">rRNA-binding</keyword>
<dbReference type="GO" id="GO:0003735">
    <property type="term" value="F:structural constituent of ribosome"/>
    <property type="evidence" value="ECO:0007669"/>
    <property type="project" value="InterPro"/>
</dbReference>
<accession>A0A0M0LC16</accession>
<dbReference type="InterPro" id="IPR037121">
    <property type="entry name" value="Ribosomal_bL25_C"/>
</dbReference>
<dbReference type="Pfam" id="PF01386">
    <property type="entry name" value="Ribosomal_L25p"/>
    <property type="match status" value="1"/>
</dbReference>
<evidence type="ECO:0000259" key="6">
    <source>
        <dbReference type="Pfam" id="PF01386"/>
    </source>
</evidence>
<dbReference type="GO" id="GO:0022625">
    <property type="term" value="C:cytosolic large ribosomal subunit"/>
    <property type="evidence" value="ECO:0007669"/>
    <property type="project" value="TreeGrafter"/>
</dbReference>
<dbReference type="NCBIfam" id="TIGR00731">
    <property type="entry name" value="bL25_bact_ctc"/>
    <property type="match status" value="1"/>
</dbReference>
<dbReference type="HAMAP" id="MF_01334">
    <property type="entry name" value="Ribosomal_bL25_CTC"/>
    <property type="match status" value="1"/>
</dbReference>
<comment type="function">
    <text evidence="5">This is one of the proteins that binds to the 5S RNA in the ribosome where it forms part of the central protuberance.</text>
</comment>
<evidence type="ECO:0000256" key="4">
    <source>
        <dbReference type="ARBA" id="ARBA00023274"/>
    </source>
</evidence>
<dbReference type="AlphaFoldDB" id="A0A0M0LC16"/>
<gene>
    <name evidence="5" type="primary">rplY</name>
    <name evidence="5" type="synonym">ctc</name>
    <name evidence="8" type="ORF">AMD00_17600</name>
</gene>
<reference evidence="9" key="1">
    <citation type="submission" date="2015-08" db="EMBL/GenBank/DDBJ databases">
        <title>Fjat-10028 dsm 16317.</title>
        <authorList>
            <person name="Liu B."/>
            <person name="Wang J."/>
            <person name="Zhu Y."/>
            <person name="Liu G."/>
            <person name="Chen Q."/>
            <person name="Chen Z."/>
            <person name="Lan J."/>
            <person name="Che J."/>
            <person name="Ge C."/>
            <person name="Shi H."/>
            <person name="Pan Z."/>
            <person name="Liu X."/>
        </authorList>
    </citation>
    <scope>NUCLEOTIDE SEQUENCE [LARGE SCALE GENOMIC DNA]</scope>
    <source>
        <strain evidence="9">DSM 16317</strain>
    </source>
</reference>
<organism evidence="8 9">
    <name type="scientific">Viridibacillus arvi</name>
    <dbReference type="NCBI Taxonomy" id="263475"/>
    <lineage>
        <taxon>Bacteria</taxon>
        <taxon>Bacillati</taxon>
        <taxon>Bacillota</taxon>
        <taxon>Bacilli</taxon>
        <taxon>Bacillales</taxon>
        <taxon>Caryophanaceae</taxon>
        <taxon>Viridibacillus</taxon>
    </lineage>
</organism>
<dbReference type="PATRIC" id="fig|263475.3.peg.2355"/>
<feature type="domain" description="Large ribosomal subunit protein bL25 L25" evidence="6">
    <location>
        <begin position="6"/>
        <end position="91"/>
    </location>
</feature>
<dbReference type="PANTHER" id="PTHR33284:SF1">
    <property type="entry name" value="RIBOSOMAL PROTEIN L25_GLN-TRNA SYNTHETASE, ANTI-CODON-BINDING DOMAIN-CONTAINING PROTEIN"/>
    <property type="match status" value="1"/>
</dbReference>
<dbReference type="Proteomes" id="UP000036867">
    <property type="component" value="Unassembled WGS sequence"/>
</dbReference>
<proteinExistence type="inferred from homology"/>
<dbReference type="Gene3D" id="2.40.240.10">
    <property type="entry name" value="Ribosomal Protein L25, Chain P"/>
    <property type="match status" value="1"/>
</dbReference>
<keyword evidence="3 5" id="KW-0689">Ribosomal protein</keyword>
<dbReference type="OrthoDB" id="9790002at2"/>
<dbReference type="Gene3D" id="2.170.120.20">
    <property type="entry name" value="Ribosomal protein L25, beta domain"/>
    <property type="match status" value="1"/>
</dbReference>
<dbReference type="InterPro" id="IPR001021">
    <property type="entry name" value="Ribosomal_bL25_long"/>
</dbReference>